<reference evidence="16 21" key="4">
    <citation type="submission" date="2017-08" db="EMBL/GenBank/DDBJ databases">
        <authorList>
            <person name="Feschi L."/>
            <person name="Jeukens J."/>
            <person name="Emond-Rheault J.-G."/>
            <person name="Kukavica-Ibrulj I."/>
            <person name="Boyle B."/>
            <person name="Levesque R.C."/>
        </authorList>
    </citation>
    <scope>NUCLEOTIDE SEQUENCE [LARGE SCALE GENOMIC DNA]</scope>
    <source>
        <strain evidence="16 21">PA-W36</strain>
    </source>
</reference>
<comment type="similarity">
    <text evidence="3">Belongs to the COX11/CtaG family.</text>
</comment>
<reference evidence="12 22" key="7">
    <citation type="submission" date="2019-11" db="EMBL/GenBank/DDBJ databases">
        <title>Genomes of ocular Pseudomonas aeruginosa isolates.</title>
        <authorList>
            <person name="Khan M."/>
            <person name="Rice S.A."/>
            <person name="Willcox M.D.P."/>
            <person name="Stapleton F."/>
        </authorList>
    </citation>
    <scope>NUCLEOTIDE SEQUENCE [LARGE SCALE GENOMIC DNA]</scope>
    <source>
        <strain evidence="12 22">PA221</strain>
    </source>
</reference>
<protein>
    <recommendedName>
        <fullName evidence="4">Cytochrome c oxidase assembly protein CtaG</fullName>
    </recommendedName>
</protein>
<evidence type="ECO:0000313" key="12">
    <source>
        <dbReference type="EMBL" id="MUI35078.1"/>
    </source>
</evidence>
<dbReference type="GO" id="GO:0005886">
    <property type="term" value="C:plasma membrane"/>
    <property type="evidence" value="ECO:0007669"/>
    <property type="project" value="UniProtKB-SubCell"/>
</dbReference>
<dbReference type="NCBIfam" id="NF003465">
    <property type="entry name" value="PRK05089.1"/>
    <property type="match status" value="1"/>
</dbReference>
<proteinExistence type="inferred from homology"/>
<evidence type="ECO:0000313" key="15">
    <source>
        <dbReference type="EMBL" id="RMS49709.1"/>
    </source>
</evidence>
<reference evidence="18" key="1">
    <citation type="submission" date="2015-06" db="EMBL/GenBank/DDBJ databases">
        <authorList>
            <person name="Radhakrishnan Rajesh"/>
            <person name="Underwood Anthony"/>
            <person name="Al-Shahib Ali"/>
        </authorList>
    </citation>
    <scope>NUCLEOTIDE SEQUENCE [LARGE SCALE GENOMIC DNA]</scope>
    <source>
        <strain evidence="18">P19_London_7_VIM_2_05_10</strain>
    </source>
</reference>
<evidence type="ECO:0000313" key="17">
    <source>
        <dbReference type="EMBL" id="WOS78254.1"/>
    </source>
</evidence>
<dbReference type="EMBL" id="CP136986">
    <property type="protein sequence ID" value="WOS78254.1"/>
    <property type="molecule type" value="Genomic_DNA"/>
</dbReference>
<dbReference type="KEGG" id="paeb:NCGM1900_0100"/>
<dbReference type="eggNOG" id="COG3175">
    <property type="taxonomic scope" value="Bacteria"/>
</dbReference>
<evidence type="ECO:0000256" key="6">
    <source>
        <dbReference type="ARBA" id="ARBA00022968"/>
    </source>
</evidence>
<reference evidence="15 20" key="5">
    <citation type="submission" date="2018-08" db="EMBL/GenBank/DDBJ databases">
        <title>Recombination of ecologically and evolutionarily significant loci maintains genetic cohesion in the Pseudomonas syringae species complex.</title>
        <authorList>
            <person name="Dillon M."/>
            <person name="Thakur S."/>
            <person name="Almeida R.N.D."/>
            <person name="Weir B.S."/>
            <person name="Guttman D.S."/>
        </authorList>
    </citation>
    <scope>NUCLEOTIDE SEQUENCE [LARGE SCALE GENOMIC DNA]</scope>
    <source>
        <strain evidence="15 20">ICMP 7846</strain>
    </source>
</reference>
<dbReference type="OMA" id="NKLECFC"/>
<reference evidence="17" key="9">
    <citation type="submission" date="2023-06" db="EMBL/GenBank/DDBJ databases">
        <authorList>
            <consortium name="Clinical and Environmental Microbiology Branch: Whole genome sequencing antimicrobial resistance pathogens in the healthcare setting"/>
        </authorList>
    </citation>
    <scope>NUCLEOTIDE SEQUENCE</scope>
    <source>
        <strain evidence="17">2021CK-01020</strain>
    </source>
</reference>
<dbReference type="EMBL" id="NSNE01000019">
    <property type="protein sequence ID" value="RPM08611.1"/>
    <property type="molecule type" value="Genomic_DNA"/>
</dbReference>
<keyword evidence="8" id="KW-0186">Copper</keyword>
<accession>A0A1S1C0A0</accession>
<dbReference type="InterPro" id="IPR023471">
    <property type="entry name" value="CtaG/Cox11_dom_sf"/>
</dbReference>
<reference evidence="16 21" key="6">
    <citation type="submission" date="2019-01" db="EMBL/GenBank/DDBJ databases">
        <title>The Pseudomonas aeruginosa pan-genome provides new insights on its population structure, horizontal gene transfer and pathogenicity.</title>
        <authorList>
            <person name="Freschi L."/>
            <person name="Vincent A.T."/>
            <person name="Jeukens J."/>
            <person name="Emond-Rheault J.-G."/>
            <person name="Kukavica-Ibrulj I."/>
            <person name="Dupont M.-J."/>
            <person name="Charette S.J."/>
            <person name="Boyle B."/>
            <person name="Levesque R.C."/>
        </authorList>
    </citation>
    <scope>NUCLEOTIDE SEQUENCE [LARGE SCALE GENOMIC DNA]</scope>
    <source>
        <strain evidence="16 21">PA-W36</strain>
    </source>
</reference>
<dbReference type="Proteomes" id="UP000270834">
    <property type="component" value="Unassembled WGS sequence"/>
</dbReference>
<organism evidence="14 19">
    <name type="scientific">Pseudomonas aeruginosa</name>
    <dbReference type="NCBI Taxonomy" id="287"/>
    <lineage>
        <taxon>Bacteria</taxon>
        <taxon>Pseudomonadati</taxon>
        <taxon>Pseudomonadota</taxon>
        <taxon>Gammaproteobacteria</taxon>
        <taxon>Pseudomonadales</taxon>
        <taxon>Pseudomonadaceae</taxon>
        <taxon>Pseudomonas</taxon>
    </lineage>
</organism>
<reference evidence="11" key="2">
    <citation type="submission" date="2015-06" db="EMBL/GenBank/DDBJ databases">
        <authorList>
            <person name="Radhakrishnan R."/>
            <person name="Underwood A."/>
            <person name="Al-Shahib A."/>
        </authorList>
    </citation>
    <scope>NUCLEOTIDE SEQUENCE</scope>
    <source>
        <strain evidence="11">P19_London_7_VIM_2_05_10</strain>
    </source>
</reference>
<evidence type="ECO:0000313" key="13">
    <source>
        <dbReference type="EMBL" id="MZZ16117.1"/>
    </source>
</evidence>
<dbReference type="InterPro" id="IPR007533">
    <property type="entry name" value="Cyt_c_oxidase_assmbl_CtaG"/>
</dbReference>
<dbReference type="Proteomes" id="UP000433532">
    <property type="component" value="Unassembled WGS sequence"/>
</dbReference>
<evidence type="ECO:0000313" key="16">
    <source>
        <dbReference type="EMBL" id="RPM08611.1"/>
    </source>
</evidence>
<evidence type="ECO:0000313" key="18">
    <source>
        <dbReference type="Proteomes" id="UP000045039"/>
    </source>
</evidence>
<dbReference type="EMBL" id="NFFZ01000007">
    <property type="protein sequence ID" value="OTI61325.1"/>
    <property type="molecule type" value="Genomic_DNA"/>
</dbReference>
<feature type="transmembrane region" description="Helical" evidence="10">
    <location>
        <begin position="12"/>
        <end position="33"/>
    </location>
</feature>
<keyword evidence="7 10" id="KW-1133">Transmembrane helix</keyword>
<evidence type="ECO:0000256" key="3">
    <source>
        <dbReference type="ARBA" id="ARBA00009620"/>
    </source>
</evidence>
<name>A0A069QER2_PSEAI</name>
<keyword evidence="5 10" id="KW-0812">Transmembrane</keyword>
<evidence type="ECO:0000256" key="1">
    <source>
        <dbReference type="ARBA" id="ARBA00004007"/>
    </source>
</evidence>
<evidence type="ECO:0000313" key="11">
    <source>
        <dbReference type="EMBL" id="CRP12170.1"/>
    </source>
</evidence>
<dbReference type="Pfam" id="PF04442">
    <property type="entry name" value="CtaG_Cox11"/>
    <property type="match status" value="1"/>
</dbReference>
<dbReference type="Gene3D" id="2.60.370.10">
    <property type="entry name" value="Ctag/Cox11"/>
    <property type="match status" value="1"/>
</dbReference>
<gene>
    <name evidence="11" type="primary">ctaG</name>
    <name evidence="15" type="ORF">ALP65_01445</name>
    <name evidence="14" type="ORF">CAZ10_15735</name>
    <name evidence="12" type="ORF">GNQ48_08670</name>
    <name evidence="13" type="ORF">GUL26_28010</name>
    <name evidence="16" type="ORF">IPC1295_26080</name>
    <name evidence="17" type="ORF">L4V69_03735</name>
    <name evidence="11" type="ORF">PAERUG_P19_London_7_VIM_2_05_10_03495</name>
</gene>
<dbReference type="RefSeq" id="WP_003083725.1">
    <property type="nucleotide sequence ID" value="NZ_AP014622.1"/>
</dbReference>
<evidence type="ECO:0000313" key="14">
    <source>
        <dbReference type="EMBL" id="OTI61325.1"/>
    </source>
</evidence>
<dbReference type="Proteomes" id="UP001297540">
    <property type="component" value="Chromosome"/>
</dbReference>
<evidence type="ECO:0000256" key="2">
    <source>
        <dbReference type="ARBA" id="ARBA00004382"/>
    </source>
</evidence>
<dbReference type="Proteomes" id="UP000194857">
    <property type="component" value="Unassembled WGS sequence"/>
</dbReference>
<evidence type="ECO:0000256" key="8">
    <source>
        <dbReference type="ARBA" id="ARBA00023008"/>
    </source>
</evidence>
<dbReference type="EMBL" id="RBSQ01000977">
    <property type="protein sequence ID" value="RMS49709.1"/>
    <property type="molecule type" value="Genomic_DNA"/>
</dbReference>
<dbReference type="EMBL" id="CVVU01000207">
    <property type="protein sequence ID" value="CRP12170.1"/>
    <property type="molecule type" value="Genomic_DNA"/>
</dbReference>
<sequence>MSDAKVDTRRLVGRLLLVTVLMFAFGFALVPLYDVMCRALGINGKTAGSAYSGEQQVDVGREVKVQFMTSNNIDMVWEFRSAGDQLVVHPGAVNQMVFYARNPSDKPMTAQAIPSIAPAEAAAYFHKTECFCFTQQVLQPGESIEMPVRFIVDRDLPKDVRHVTLAYTLFDITARKPPVPVAGR</sequence>
<reference evidence="13" key="8">
    <citation type="submission" date="2020-01" db="EMBL/GenBank/DDBJ databases">
        <title>Bacteria Cultured from War Wounds Associated with the Conflict in Eastern Ukraine.</title>
        <authorList>
            <person name="Snesrud E."/>
            <person name="Galac M.R."/>
            <person name="Mc Gann P."/>
            <person name="Valentine K."/>
            <person name="Viacheslav K."/>
        </authorList>
    </citation>
    <scope>NUCLEOTIDE SEQUENCE</scope>
    <source>
        <strain evidence="13">VNMU148</strain>
    </source>
</reference>
<dbReference type="SUPFAM" id="SSF110111">
    <property type="entry name" value="Ctag/Cox11"/>
    <property type="match status" value="1"/>
</dbReference>
<keyword evidence="6" id="KW-0735">Signal-anchor</keyword>
<evidence type="ECO:0000313" key="20">
    <source>
        <dbReference type="Proteomes" id="UP000270834"/>
    </source>
</evidence>
<dbReference type="EMBL" id="WOAD01000005">
    <property type="protein sequence ID" value="MUI35078.1"/>
    <property type="molecule type" value="Genomic_DNA"/>
</dbReference>
<evidence type="ECO:0000256" key="7">
    <source>
        <dbReference type="ARBA" id="ARBA00022989"/>
    </source>
</evidence>
<accession>A0A069QER2</accession>
<evidence type="ECO:0000313" key="19">
    <source>
        <dbReference type="Proteomes" id="UP000194857"/>
    </source>
</evidence>
<evidence type="ECO:0000313" key="21">
    <source>
        <dbReference type="Proteomes" id="UP000284767"/>
    </source>
</evidence>
<dbReference type="AlphaFoldDB" id="A0A069QER2"/>
<comment type="function">
    <text evidence="1">Exerts its effect at some terminal stage of cytochrome c oxidase synthesis, probably by being involved in the insertion of the copper B into subunit I.</text>
</comment>
<evidence type="ECO:0000256" key="10">
    <source>
        <dbReference type="SAM" id="Phobius"/>
    </source>
</evidence>
<comment type="subcellular location">
    <subcellularLocation>
        <location evidence="2">Cell inner membrane</location>
        <topology evidence="2">Single-pass type II membrane protein</topology>
        <orientation evidence="2">Periplasmic side</orientation>
    </subcellularLocation>
</comment>
<evidence type="ECO:0000256" key="5">
    <source>
        <dbReference type="ARBA" id="ARBA00022692"/>
    </source>
</evidence>
<evidence type="ECO:0000313" key="22">
    <source>
        <dbReference type="Proteomes" id="UP000433532"/>
    </source>
</evidence>
<dbReference type="PANTHER" id="PTHR21320">
    <property type="entry name" value="CYTOCHROME C OXIDASE ASSEMBLY PROTEIN COX11-RELATED"/>
    <property type="match status" value="1"/>
</dbReference>
<dbReference type="PIRSF" id="PIRSF005413">
    <property type="entry name" value="COX11"/>
    <property type="match status" value="1"/>
</dbReference>
<evidence type="ECO:0000256" key="4">
    <source>
        <dbReference type="ARBA" id="ARBA00015384"/>
    </source>
</evidence>
<reference evidence="14 19" key="3">
    <citation type="submission" date="2017-05" db="EMBL/GenBank/DDBJ databases">
        <authorList>
            <person name="Song R."/>
            <person name="Chenine A.L."/>
            <person name="Ruprecht R.M."/>
        </authorList>
    </citation>
    <scope>NUCLEOTIDE SEQUENCE [LARGE SCALE GENOMIC DNA]</scope>
    <source>
        <strain evidence="14 19">S567_C10_BS</strain>
    </source>
</reference>
<dbReference type="PANTHER" id="PTHR21320:SF3">
    <property type="entry name" value="CYTOCHROME C OXIDASE ASSEMBLY PROTEIN COX11, MITOCHONDRIAL-RELATED"/>
    <property type="match status" value="1"/>
</dbReference>
<dbReference type="SMR" id="A0A069QER2"/>
<dbReference type="Proteomes" id="UP000284767">
    <property type="component" value="Unassembled WGS sequence"/>
</dbReference>
<dbReference type="Proteomes" id="UP000045039">
    <property type="component" value="Unassembled WGS sequence"/>
</dbReference>
<dbReference type="Proteomes" id="UP000644192">
    <property type="component" value="Unassembled WGS sequence"/>
</dbReference>
<reference evidence="17" key="10">
    <citation type="submission" date="2023-10" db="EMBL/GenBank/DDBJ databases">
        <title>Pathogen: clinical or host-associated sample.</title>
        <authorList>
            <person name="Hergert J."/>
            <person name="Casey R."/>
            <person name="Wagner J."/>
            <person name="Young E.L."/>
            <person name="Oakeson K.F."/>
        </authorList>
    </citation>
    <scope>NUCLEOTIDE SEQUENCE</scope>
    <source>
        <strain evidence="17">2021CK-01020</strain>
    </source>
</reference>
<evidence type="ECO:0000256" key="9">
    <source>
        <dbReference type="ARBA" id="ARBA00023136"/>
    </source>
</evidence>
<dbReference type="GO" id="GO:0005507">
    <property type="term" value="F:copper ion binding"/>
    <property type="evidence" value="ECO:0007669"/>
    <property type="project" value="InterPro"/>
</dbReference>
<dbReference type="EMBL" id="WXZT01000025">
    <property type="protein sequence ID" value="MZZ16117.1"/>
    <property type="molecule type" value="Genomic_DNA"/>
</dbReference>
<keyword evidence="9 10" id="KW-0472">Membrane</keyword>